<evidence type="ECO:0000256" key="1">
    <source>
        <dbReference type="ARBA" id="ARBA00009437"/>
    </source>
</evidence>
<keyword evidence="3" id="KW-0238">DNA-binding</keyword>
<dbReference type="PANTHER" id="PTHR30346">
    <property type="entry name" value="TRANSCRIPTIONAL DUAL REGULATOR HCAR-RELATED"/>
    <property type="match status" value="1"/>
</dbReference>
<dbReference type="GO" id="GO:0032993">
    <property type="term" value="C:protein-DNA complex"/>
    <property type="evidence" value="ECO:0007669"/>
    <property type="project" value="TreeGrafter"/>
</dbReference>
<dbReference type="KEGG" id="vos:KNV97_05395"/>
<feature type="domain" description="HTH lysR-type" evidence="5">
    <location>
        <begin position="1"/>
        <end position="54"/>
    </location>
</feature>
<proteinExistence type="inferred from homology"/>
<dbReference type="GO" id="GO:0003677">
    <property type="term" value="F:DNA binding"/>
    <property type="evidence" value="ECO:0007669"/>
    <property type="project" value="UniProtKB-KW"/>
</dbReference>
<dbReference type="PRINTS" id="PR00039">
    <property type="entry name" value="HTHLYSR"/>
</dbReference>
<evidence type="ECO:0000256" key="4">
    <source>
        <dbReference type="ARBA" id="ARBA00023163"/>
    </source>
</evidence>
<dbReference type="SUPFAM" id="SSF53850">
    <property type="entry name" value="Periplasmic binding protein-like II"/>
    <property type="match status" value="1"/>
</dbReference>
<dbReference type="EMBL" id="CP076642">
    <property type="protein sequence ID" value="QXO16561.1"/>
    <property type="molecule type" value="Genomic_DNA"/>
</dbReference>
<gene>
    <name evidence="6" type="ORF">KNV97_05395</name>
</gene>
<dbReference type="PROSITE" id="PS50931">
    <property type="entry name" value="HTH_LYSR"/>
    <property type="match status" value="1"/>
</dbReference>
<dbReference type="InterPro" id="IPR005119">
    <property type="entry name" value="LysR_subst-bd"/>
</dbReference>
<protein>
    <submittedName>
        <fullName evidence="6">LysR family transcriptional regulator</fullName>
    </submittedName>
</protein>
<evidence type="ECO:0000259" key="5">
    <source>
        <dbReference type="PROSITE" id="PS50931"/>
    </source>
</evidence>
<dbReference type="Pfam" id="PF00126">
    <property type="entry name" value="HTH_1"/>
    <property type="match status" value="1"/>
</dbReference>
<dbReference type="InterPro" id="IPR036390">
    <property type="entry name" value="WH_DNA-bd_sf"/>
</dbReference>
<keyword evidence="4" id="KW-0804">Transcription</keyword>
<keyword evidence="2" id="KW-0805">Transcription regulation</keyword>
<organism evidence="6 7">
    <name type="scientific">Vibrio ostreae</name>
    <dbReference type="NCBI Taxonomy" id="2841925"/>
    <lineage>
        <taxon>Bacteria</taxon>
        <taxon>Pseudomonadati</taxon>
        <taxon>Pseudomonadota</taxon>
        <taxon>Gammaproteobacteria</taxon>
        <taxon>Vibrionales</taxon>
        <taxon>Vibrionaceae</taxon>
        <taxon>Vibrio</taxon>
    </lineage>
</organism>
<dbReference type="Proteomes" id="UP000694232">
    <property type="component" value="Chromosome 2"/>
</dbReference>
<name>A0A975YMJ6_9VIBR</name>
<evidence type="ECO:0000256" key="3">
    <source>
        <dbReference type="ARBA" id="ARBA00023125"/>
    </source>
</evidence>
<dbReference type="InterPro" id="IPR036388">
    <property type="entry name" value="WH-like_DNA-bd_sf"/>
</dbReference>
<evidence type="ECO:0000256" key="2">
    <source>
        <dbReference type="ARBA" id="ARBA00023015"/>
    </source>
</evidence>
<sequence length="290" mass="32866">MLRYFYQVAQCQQFSQAAQQLNITKSPLSAQIKELENILNVTLFERDTRNVRLTRAGQQMQLECERIFDILDSSLNRVMQYGRQEKQTVNIGLMSSIFWAGFGDALHRLQQAYPQVTLNLLELPPEKQKQALQQHRLDIGLVRYADSINTAPLTTHTLYNEQMVVAIPAGHSLANQPNLSLRQLHHQQFVMLKQENSAATQWIRQHCLNAGFDLKILQQVVEPNTLLAVISTRGLLSIVPASYASLSWPHVRFVPLQEPICADICALSAAKPHPLTEHILAELSRALQSE</sequence>
<dbReference type="Gene3D" id="1.10.10.10">
    <property type="entry name" value="Winged helix-like DNA-binding domain superfamily/Winged helix DNA-binding domain"/>
    <property type="match status" value="1"/>
</dbReference>
<evidence type="ECO:0000313" key="6">
    <source>
        <dbReference type="EMBL" id="QXO16561.1"/>
    </source>
</evidence>
<dbReference type="Pfam" id="PF03466">
    <property type="entry name" value="LysR_substrate"/>
    <property type="match status" value="1"/>
</dbReference>
<dbReference type="SUPFAM" id="SSF46785">
    <property type="entry name" value="Winged helix' DNA-binding domain"/>
    <property type="match status" value="1"/>
</dbReference>
<accession>A0A975YMJ6</accession>
<comment type="similarity">
    <text evidence="1">Belongs to the LysR transcriptional regulatory family.</text>
</comment>
<dbReference type="Gene3D" id="3.40.190.10">
    <property type="entry name" value="Periplasmic binding protein-like II"/>
    <property type="match status" value="2"/>
</dbReference>
<dbReference type="AlphaFoldDB" id="A0A975YMJ6"/>
<reference evidence="6" key="1">
    <citation type="submission" date="2021-06" db="EMBL/GenBank/DDBJ databases">
        <title>Vibrio nov. sp., novel gut bacterium isolated from Yellow Sea oyster.</title>
        <authorList>
            <person name="Muhammad N."/>
            <person name="Nguyen T.H."/>
            <person name="Lee Y.-J."/>
            <person name="Ko J."/>
            <person name="Kim S.-G."/>
        </authorList>
    </citation>
    <scope>NUCLEOTIDE SEQUENCE</scope>
    <source>
        <strain evidence="6">OG9-811</strain>
    </source>
</reference>
<dbReference type="FunFam" id="1.10.10.10:FF:000001">
    <property type="entry name" value="LysR family transcriptional regulator"/>
    <property type="match status" value="1"/>
</dbReference>
<evidence type="ECO:0000313" key="7">
    <source>
        <dbReference type="Proteomes" id="UP000694232"/>
    </source>
</evidence>
<dbReference type="GO" id="GO:0003700">
    <property type="term" value="F:DNA-binding transcription factor activity"/>
    <property type="evidence" value="ECO:0007669"/>
    <property type="project" value="InterPro"/>
</dbReference>
<keyword evidence="7" id="KW-1185">Reference proteome</keyword>
<dbReference type="PANTHER" id="PTHR30346:SF27">
    <property type="entry name" value="HTH-TYPE TRANSCRIPTIONAL REGULATOR XAPR"/>
    <property type="match status" value="1"/>
</dbReference>
<dbReference type="InterPro" id="IPR000847">
    <property type="entry name" value="LysR_HTH_N"/>
</dbReference>